<dbReference type="GO" id="GO:0050136">
    <property type="term" value="F:NADH dehydrogenase (quinone) (non-electrogenic) activity"/>
    <property type="evidence" value="ECO:0007669"/>
    <property type="project" value="UniProtKB-UniRule"/>
</dbReference>
<keyword evidence="5" id="KW-0520">NAD</keyword>
<comment type="caution">
    <text evidence="5">Lacks conserved residue(s) required for the propagation of feature annotation.</text>
</comment>
<feature type="compositionally biased region" description="Basic and acidic residues" evidence="6">
    <location>
        <begin position="102"/>
        <end position="114"/>
    </location>
</feature>
<dbReference type="Gene3D" id="1.10.287.3510">
    <property type="match status" value="1"/>
</dbReference>
<dbReference type="HAMAP" id="MF_01456">
    <property type="entry name" value="NDH1_NuoK"/>
    <property type="match status" value="1"/>
</dbReference>
<keyword evidence="2 5" id="KW-0812">Transmembrane</keyword>
<proteinExistence type="inferred from homology"/>
<evidence type="ECO:0000313" key="7">
    <source>
        <dbReference type="EMBL" id="NKY99075.1"/>
    </source>
</evidence>
<dbReference type="AlphaFoldDB" id="A0A7X6MGG1"/>
<comment type="similarity">
    <text evidence="5">Belongs to the complex I subunit 4L family.</text>
</comment>
<evidence type="ECO:0000256" key="3">
    <source>
        <dbReference type="ARBA" id="ARBA00022989"/>
    </source>
</evidence>
<protein>
    <recommendedName>
        <fullName evidence="5">NADH-quinone oxidoreductase subunit K</fullName>
        <ecNumber evidence="5">7.1.1.-</ecNumber>
    </recommendedName>
    <alternativeName>
        <fullName evidence="5">NADH dehydrogenase I subunit K</fullName>
    </alternativeName>
    <alternativeName>
        <fullName evidence="5">NDH-1 subunit K</fullName>
    </alternativeName>
</protein>
<keyword evidence="5" id="KW-0874">Quinone</keyword>
<organism evidence="7 8">
    <name type="scientific">Nocardiopsis alborubida</name>
    <dbReference type="NCBI Taxonomy" id="146802"/>
    <lineage>
        <taxon>Bacteria</taxon>
        <taxon>Bacillati</taxon>
        <taxon>Actinomycetota</taxon>
        <taxon>Actinomycetes</taxon>
        <taxon>Streptosporangiales</taxon>
        <taxon>Nocardiopsidaceae</taxon>
        <taxon>Nocardiopsis</taxon>
    </lineage>
</organism>
<keyword evidence="8" id="KW-1185">Reference proteome</keyword>
<dbReference type="NCBIfam" id="NF004320">
    <property type="entry name" value="PRK05715.1-2"/>
    <property type="match status" value="1"/>
</dbReference>
<keyword evidence="5" id="KW-0813">Transport</keyword>
<sequence length="159" mass="16346">MLETYLLLAAALFSVGLFGALSQQSVVMVMMGLELMINAVIVAAAALWLYTSPERPDGQVLVLVAVTAMAVEMAMGFAVTTALFRARDVDMVDMAADLADHRGSGASGGHEHHGGHGGHGGHGDHGGPGDHEDHRDHGGHGSPGGHGHHGDDDSDGGDR</sequence>
<dbReference type="InterPro" id="IPR039428">
    <property type="entry name" value="NUOK/Mnh_C1-like"/>
</dbReference>
<dbReference type="GO" id="GO:0005886">
    <property type="term" value="C:plasma membrane"/>
    <property type="evidence" value="ECO:0007669"/>
    <property type="project" value="UniProtKB-SubCell"/>
</dbReference>
<evidence type="ECO:0000256" key="6">
    <source>
        <dbReference type="SAM" id="MobiDB-lite"/>
    </source>
</evidence>
<feature type="region of interest" description="Disordered" evidence="6">
    <location>
        <begin position="102"/>
        <end position="159"/>
    </location>
</feature>
<evidence type="ECO:0000256" key="2">
    <source>
        <dbReference type="ARBA" id="ARBA00022692"/>
    </source>
</evidence>
<keyword evidence="3 5" id="KW-1133">Transmembrane helix</keyword>
<evidence type="ECO:0000256" key="5">
    <source>
        <dbReference type="HAMAP-Rule" id="MF_01456"/>
    </source>
</evidence>
<feature type="compositionally biased region" description="Basic and acidic residues" evidence="6">
    <location>
        <begin position="121"/>
        <end position="139"/>
    </location>
</feature>
<feature type="compositionally biased region" description="Basic and acidic residues" evidence="6">
    <location>
        <begin position="148"/>
        <end position="159"/>
    </location>
</feature>
<dbReference type="Pfam" id="PF00420">
    <property type="entry name" value="Oxidored_q2"/>
    <property type="match status" value="1"/>
</dbReference>
<comment type="catalytic activity">
    <reaction evidence="5">
        <text>a quinone + NADH + 5 H(+)(in) = a quinol + NAD(+) + 4 H(+)(out)</text>
        <dbReference type="Rhea" id="RHEA:57888"/>
        <dbReference type="ChEBI" id="CHEBI:15378"/>
        <dbReference type="ChEBI" id="CHEBI:24646"/>
        <dbReference type="ChEBI" id="CHEBI:57540"/>
        <dbReference type="ChEBI" id="CHEBI:57945"/>
        <dbReference type="ChEBI" id="CHEBI:132124"/>
    </reaction>
</comment>
<accession>A0A7X6MGG1</accession>
<comment type="caution">
    <text evidence="7">The sequence shown here is derived from an EMBL/GenBank/DDBJ whole genome shotgun (WGS) entry which is preliminary data.</text>
</comment>
<keyword evidence="5" id="KW-1278">Translocase</keyword>
<dbReference type="GO" id="GO:0048038">
    <property type="term" value="F:quinone binding"/>
    <property type="evidence" value="ECO:0007669"/>
    <property type="project" value="UniProtKB-KW"/>
</dbReference>
<comment type="function">
    <text evidence="5">NDH-1 shuttles electrons from NADH, via FMN and iron-sulfur (Fe-S) centers, to quinones in the respiratory chain. The immediate electron acceptor for the enzyme in this species is believed to be a menaquinone. Couples the redox reaction to proton translocation (for every two electrons transferred, four hydrogen ions are translocated across the cytoplasmic membrane), and thus conserves the redox energy in a proton gradient.</text>
</comment>
<keyword evidence="4 5" id="KW-0472">Membrane</keyword>
<dbReference type="InterPro" id="IPR001133">
    <property type="entry name" value="NADH_UbQ_OxRdtase_chain4L/K"/>
</dbReference>
<evidence type="ECO:0000256" key="4">
    <source>
        <dbReference type="ARBA" id="ARBA00023136"/>
    </source>
</evidence>
<reference evidence="7 8" key="1">
    <citation type="submission" date="2020-04" db="EMBL/GenBank/DDBJ databases">
        <title>MicrobeNet Type strains.</title>
        <authorList>
            <person name="Nicholson A.C."/>
        </authorList>
    </citation>
    <scope>NUCLEOTIDE SEQUENCE [LARGE SCALE GENOMIC DNA]</scope>
    <source>
        <strain evidence="7 8">ATCC 23612</strain>
    </source>
</reference>
<dbReference type="EC" id="7.1.1.-" evidence="5"/>
<dbReference type="Proteomes" id="UP000553209">
    <property type="component" value="Unassembled WGS sequence"/>
</dbReference>
<dbReference type="EMBL" id="JAAXPG010000013">
    <property type="protein sequence ID" value="NKY99075.1"/>
    <property type="molecule type" value="Genomic_DNA"/>
</dbReference>
<feature type="transmembrane region" description="Helical" evidence="5">
    <location>
        <begin position="32"/>
        <end position="50"/>
    </location>
</feature>
<keyword evidence="5" id="KW-1003">Cell membrane</keyword>
<gene>
    <name evidence="5 7" type="primary">nuoK</name>
    <name evidence="7" type="ORF">HGB44_15600</name>
</gene>
<feature type="transmembrane region" description="Helical" evidence="5">
    <location>
        <begin position="62"/>
        <end position="84"/>
    </location>
</feature>
<comment type="subcellular location">
    <subcellularLocation>
        <location evidence="5">Cell membrane</location>
        <topology evidence="5">Multi-pass membrane protein</topology>
    </subcellularLocation>
    <subcellularLocation>
        <location evidence="1">Membrane</location>
        <topology evidence="1">Multi-pass membrane protein</topology>
    </subcellularLocation>
</comment>
<keyword evidence="7" id="KW-0560">Oxidoreductase</keyword>
<evidence type="ECO:0000256" key="1">
    <source>
        <dbReference type="ARBA" id="ARBA00004141"/>
    </source>
</evidence>
<evidence type="ECO:0000313" key="8">
    <source>
        <dbReference type="Proteomes" id="UP000553209"/>
    </source>
</evidence>
<name>A0A7X6MGG1_9ACTN</name>
<dbReference type="GO" id="GO:0042773">
    <property type="term" value="P:ATP synthesis coupled electron transport"/>
    <property type="evidence" value="ECO:0007669"/>
    <property type="project" value="InterPro"/>
</dbReference>
<comment type="subunit">
    <text evidence="5">NDH-1 is composed of 14 different subunits. Subunits NuoA, H, J, K, L, M, N constitute the membrane sector of the complex.</text>
</comment>